<evidence type="ECO:0000259" key="1">
    <source>
        <dbReference type="Pfam" id="PF13452"/>
    </source>
</evidence>
<dbReference type="InterPro" id="IPR029069">
    <property type="entry name" value="HotDog_dom_sf"/>
</dbReference>
<name>A0A934K564_9BACT</name>
<feature type="domain" description="FAS1-like dehydratase" evidence="1">
    <location>
        <begin position="21"/>
        <end position="133"/>
    </location>
</feature>
<dbReference type="EMBL" id="JAEKNR010000216">
    <property type="protein sequence ID" value="MBJ7600657.1"/>
    <property type="molecule type" value="Genomic_DNA"/>
</dbReference>
<gene>
    <name evidence="2" type="ORF">JF922_21635</name>
</gene>
<dbReference type="SUPFAM" id="SSF54637">
    <property type="entry name" value="Thioesterase/thiol ester dehydrase-isomerase"/>
    <property type="match status" value="1"/>
</dbReference>
<evidence type="ECO:0000313" key="2">
    <source>
        <dbReference type="EMBL" id="MBJ7600657.1"/>
    </source>
</evidence>
<dbReference type="RefSeq" id="WP_338204582.1">
    <property type="nucleotide sequence ID" value="NZ_JAEKNR010000216.1"/>
</dbReference>
<accession>A0A934K564</accession>
<keyword evidence="3" id="KW-1185">Reference proteome</keyword>
<proteinExistence type="predicted"/>
<dbReference type="InterPro" id="IPR039569">
    <property type="entry name" value="FAS1-like_DH_region"/>
</dbReference>
<sequence length="144" mass="16081">MGEPKTWAYEDFAVGQRFVSEFRVSPELVSQYLEVQGYASPVFTDAGLARELGFEAVPVPPGLATTYQFIAAVPGVKLPPGGFYAKQEFRMLGPCFAGDTLHTITTVQEKYERRGHRYISFDSTTSRAVGQPVIWGRRTRAWPD</sequence>
<dbReference type="Gene3D" id="3.10.129.10">
    <property type="entry name" value="Hotdog Thioesterase"/>
    <property type="match status" value="1"/>
</dbReference>
<comment type="caution">
    <text evidence="2">The sequence shown here is derived from an EMBL/GenBank/DDBJ whole genome shotgun (WGS) entry which is preliminary data.</text>
</comment>
<organism evidence="2 3">
    <name type="scientific">Candidatus Nephthysia bennettiae</name>
    <dbReference type="NCBI Taxonomy" id="3127016"/>
    <lineage>
        <taxon>Bacteria</taxon>
        <taxon>Bacillati</taxon>
        <taxon>Candidatus Dormiibacterota</taxon>
        <taxon>Candidatus Dormibacteria</taxon>
        <taxon>Candidatus Dormibacterales</taxon>
        <taxon>Candidatus Dormibacteraceae</taxon>
        <taxon>Candidatus Nephthysia</taxon>
    </lineage>
</organism>
<evidence type="ECO:0000313" key="3">
    <source>
        <dbReference type="Proteomes" id="UP000612893"/>
    </source>
</evidence>
<dbReference type="AlphaFoldDB" id="A0A934K564"/>
<dbReference type="Pfam" id="PF13452">
    <property type="entry name" value="FAS1_DH_region"/>
    <property type="match status" value="1"/>
</dbReference>
<protein>
    <submittedName>
        <fullName evidence="2">MaoC family dehydratase N-terminal domain-containing protein</fullName>
    </submittedName>
</protein>
<reference evidence="2" key="1">
    <citation type="submission" date="2020-10" db="EMBL/GenBank/DDBJ databases">
        <title>Ca. Dormibacterota MAGs.</title>
        <authorList>
            <person name="Montgomery K."/>
        </authorList>
    </citation>
    <scope>NUCLEOTIDE SEQUENCE [LARGE SCALE GENOMIC DNA]</scope>
    <source>
        <strain evidence="2">SC8812_S17_10</strain>
    </source>
</reference>
<dbReference type="Proteomes" id="UP000612893">
    <property type="component" value="Unassembled WGS sequence"/>
</dbReference>